<dbReference type="Proteomes" id="UP001595645">
    <property type="component" value="Unassembled WGS sequence"/>
</dbReference>
<dbReference type="EMBL" id="JBHRWK010000074">
    <property type="protein sequence ID" value="MFC3454822.1"/>
    <property type="molecule type" value="Genomic_DNA"/>
</dbReference>
<evidence type="ECO:0000256" key="2">
    <source>
        <dbReference type="ARBA" id="ARBA00022448"/>
    </source>
</evidence>
<keyword evidence="5" id="KW-1133">Transmembrane helix</keyword>
<evidence type="ECO:0000256" key="4">
    <source>
        <dbReference type="ARBA" id="ARBA00022927"/>
    </source>
</evidence>
<keyword evidence="2" id="KW-0813">Transport</keyword>
<evidence type="ECO:0000256" key="3">
    <source>
        <dbReference type="ARBA" id="ARBA00022692"/>
    </source>
</evidence>
<keyword evidence="3" id="KW-0812">Transmembrane</keyword>
<evidence type="ECO:0000256" key="8">
    <source>
        <dbReference type="SAM" id="MobiDB-lite"/>
    </source>
</evidence>
<evidence type="ECO:0000256" key="5">
    <source>
        <dbReference type="ARBA" id="ARBA00022989"/>
    </source>
</evidence>
<evidence type="ECO:0000256" key="7">
    <source>
        <dbReference type="ARBA" id="ARBA00023136"/>
    </source>
</evidence>
<feature type="compositionally biased region" description="Polar residues" evidence="8">
    <location>
        <begin position="89"/>
        <end position="98"/>
    </location>
</feature>
<comment type="subcellular location">
    <subcellularLocation>
        <location evidence="1">Membrane</location>
        <topology evidence="1">Single-pass membrane protein</topology>
    </subcellularLocation>
</comment>
<dbReference type="InterPro" id="IPR003369">
    <property type="entry name" value="TatA/B/E"/>
</dbReference>
<keyword evidence="6" id="KW-0811">Translocation</keyword>
<sequence length="122" mass="13333">MFGLSLEHLLVLLVAGLFVIGPERLPESARWLARTLAKAREFAAGAQDQLRTELGTEYQELRKPLQDLRALRSLDPKTAVSRYLLDDASTGTPANRTGTLPPRVPDAPLNAGERAPFDPDAT</sequence>
<reference evidence="10" key="1">
    <citation type="journal article" date="2019" name="Int. J. Syst. Evol. Microbiol.">
        <title>The Global Catalogue of Microorganisms (GCM) 10K type strain sequencing project: providing services to taxonomists for standard genome sequencing and annotation.</title>
        <authorList>
            <consortium name="The Broad Institute Genomics Platform"/>
            <consortium name="The Broad Institute Genome Sequencing Center for Infectious Disease"/>
            <person name="Wu L."/>
            <person name="Ma J."/>
        </authorList>
    </citation>
    <scope>NUCLEOTIDE SEQUENCE [LARGE SCALE GENOMIC DNA]</scope>
    <source>
        <strain evidence="10">CGMCC 4.7676</strain>
    </source>
</reference>
<feature type="region of interest" description="Disordered" evidence="8">
    <location>
        <begin position="84"/>
        <end position="122"/>
    </location>
</feature>
<protein>
    <submittedName>
        <fullName evidence="9">Twin-arginine translocase TatA/TatE family subunit</fullName>
    </submittedName>
</protein>
<name>A0ABV7PAK7_9PSEU</name>
<evidence type="ECO:0000313" key="9">
    <source>
        <dbReference type="EMBL" id="MFC3454822.1"/>
    </source>
</evidence>
<organism evidence="9 10">
    <name type="scientific">Amycolatopsis speibonae</name>
    <dbReference type="NCBI Taxonomy" id="1450224"/>
    <lineage>
        <taxon>Bacteria</taxon>
        <taxon>Bacillati</taxon>
        <taxon>Actinomycetota</taxon>
        <taxon>Actinomycetes</taxon>
        <taxon>Pseudonocardiales</taxon>
        <taxon>Pseudonocardiaceae</taxon>
        <taxon>Amycolatopsis</taxon>
    </lineage>
</organism>
<dbReference type="Gene3D" id="1.20.5.3310">
    <property type="match status" value="1"/>
</dbReference>
<keyword evidence="10" id="KW-1185">Reference proteome</keyword>
<proteinExistence type="predicted"/>
<dbReference type="RefSeq" id="WP_378244684.1">
    <property type="nucleotide sequence ID" value="NZ_JBHRWK010000074.1"/>
</dbReference>
<comment type="caution">
    <text evidence="9">The sequence shown here is derived from an EMBL/GenBank/DDBJ whole genome shotgun (WGS) entry which is preliminary data.</text>
</comment>
<evidence type="ECO:0000256" key="6">
    <source>
        <dbReference type="ARBA" id="ARBA00023010"/>
    </source>
</evidence>
<dbReference type="Pfam" id="PF02416">
    <property type="entry name" value="TatA_B_E"/>
    <property type="match status" value="1"/>
</dbReference>
<dbReference type="PRINTS" id="PR01506">
    <property type="entry name" value="TATBPROTEIN"/>
</dbReference>
<keyword evidence="7" id="KW-0472">Membrane</keyword>
<keyword evidence="4" id="KW-0653">Protein transport</keyword>
<evidence type="ECO:0000256" key="1">
    <source>
        <dbReference type="ARBA" id="ARBA00004167"/>
    </source>
</evidence>
<gene>
    <name evidence="9" type="ORF">ACFOSH_35770</name>
</gene>
<accession>A0ABV7PAK7</accession>
<evidence type="ECO:0000313" key="10">
    <source>
        <dbReference type="Proteomes" id="UP001595645"/>
    </source>
</evidence>